<dbReference type="EMBL" id="JAUSUD010000017">
    <property type="protein sequence ID" value="MDQ0232025.1"/>
    <property type="molecule type" value="Genomic_DNA"/>
</dbReference>
<evidence type="ECO:0000256" key="5">
    <source>
        <dbReference type="SAM" id="Coils"/>
    </source>
</evidence>
<gene>
    <name evidence="7" type="ORF">J2S19_003310</name>
</gene>
<dbReference type="EC" id="6.1.1.7" evidence="7"/>
<dbReference type="Gene3D" id="3.30.980.10">
    <property type="entry name" value="Threonyl-trna Synthetase, Chain A, domain 2"/>
    <property type="match status" value="1"/>
</dbReference>
<organism evidence="7 8">
    <name type="scientific">Metabacillus malikii</name>
    <dbReference type="NCBI Taxonomy" id="1504265"/>
    <lineage>
        <taxon>Bacteria</taxon>
        <taxon>Bacillati</taxon>
        <taxon>Bacillota</taxon>
        <taxon>Bacilli</taxon>
        <taxon>Bacillales</taxon>
        <taxon>Bacillaceae</taxon>
        <taxon>Metabacillus</taxon>
    </lineage>
</organism>
<evidence type="ECO:0000313" key="7">
    <source>
        <dbReference type="EMBL" id="MDQ0232025.1"/>
    </source>
</evidence>
<name>A0ABT9ZLD6_9BACI</name>
<dbReference type="PROSITE" id="PS50860">
    <property type="entry name" value="AA_TRNA_LIGASE_II_ALA"/>
    <property type="match status" value="1"/>
</dbReference>
<dbReference type="Pfam" id="PF02272">
    <property type="entry name" value="DHHA1"/>
    <property type="match status" value="1"/>
</dbReference>
<dbReference type="InterPro" id="IPR018165">
    <property type="entry name" value="Ala-tRNA-synth_IIc_core"/>
</dbReference>
<evidence type="ECO:0000259" key="6">
    <source>
        <dbReference type="PROSITE" id="PS50860"/>
    </source>
</evidence>
<evidence type="ECO:0000256" key="4">
    <source>
        <dbReference type="ARBA" id="ARBA00022833"/>
    </source>
</evidence>
<dbReference type="Gene3D" id="3.10.310.40">
    <property type="match status" value="1"/>
</dbReference>
<sequence>METRKLFYEDQYVRAFTTEVLKQDKDEQGRNYVTLAETAFYPTGGGQPHDIGTLNGVIVYDVEEVDKEIRHFVKSPIEVGAECDGEIEWSRRFDHMQQHAGQHILSAVFEDNFGYQTISFHLGKELCTIDLHVDKLTEDEIHTVEQLANDIIAKNLPIEAKWVSNEDLANYRLRKKLSVSENIRLVIIENVDYNGCGGTHPSSTGQVAMIKILGFEKQKGHIRLQFVCGNRVLKQLDEKHQVIQSLTTKLNAPQQQLAEAANRVLQHTKSLEKTVEDLRTELIEYKAEKYMLNAEALNNKKVIKAIIKNGTISELQQMARTIQAMADNTIMLFINEQEDKLQMVLAKTDDIENDMNQLIKQLLPLINGKGGGNKALAQGGGEKIMTATELMGQVVALVCH</sequence>
<evidence type="ECO:0000313" key="8">
    <source>
        <dbReference type="Proteomes" id="UP001234495"/>
    </source>
</evidence>
<comment type="cofactor">
    <cofactor evidence="1">
        <name>Zn(2+)</name>
        <dbReference type="ChEBI" id="CHEBI:29105"/>
    </cofactor>
</comment>
<dbReference type="InterPro" id="IPR012947">
    <property type="entry name" value="tRNA_SAD"/>
</dbReference>
<accession>A0ABT9ZLD6</accession>
<feature type="domain" description="Alanyl-transfer RNA synthetases family profile" evidence="6">
    <location>
        <begin position="1"/>
        <end position="238"/>
    </location>
</feature>
<dbReference type="PANTHER" id="PTHR43462">
    <property type="entry name" value="ALANYL-TRNA EDITING PROTEIN"/>
    <property type="match status" value="1"/>
</dbReference>
<comment type="caution">
    <text evidence="7">The sequence shown here is derived from an EMBL/GenBank/DDBJ whole genome shotgun (WGS) entry which is preliminary data.</text>
</comment>
<keyword evidence="5" id="KW-0175">Coiled coil</keyword>
<dbReference type="PANTHER" id="PTHR43462:SF1">
    <property type="entry name" value="ALANYL-TRNA EDITING PROTEIN AARSD1"/>
    <property type="match status" value="1"/>
</dbReference>
<evidence type="ECO:0000256" key="3">
    <source>
        <dbReference type="ARBA" id="ARBA00022723"/>
    </source>
</evidence>
<keyword evidence="3" id="KW-0479">Metal-binding</keyword>
<dbReference type="InterPro" id="IPR051335">
    <property type="entry name" value="Alanyl-tRNA_Editing_Enzymes"/>
</dbReference>
<proteinExistence type="predicted"/>
<dbReference type="InterPro" id="IPR009000">
    <property type="entry name" value="Transl_B-barrel_sf"/>
</dbReference>
<dbReference type="Gene3D" id="2.40.30.130">
    <property type="match status" value="1"/>
</dbReference>
<dbReference type="InterPro" id="IPR003156">
    <property type="entry name" value="DHHA1_dom"/>
</dbReference>
<dbReference type="SMART" id="SM00863">
    <property type="entry name" value="tRNA_SAD"/>
    <property type="match status" value="1"/>
</dbReference>
<dbReference type="SUPFAM" id="SSF55186">
    <property type="entry name" value="ThrRS/AlaRS common domain"/>
    <property type="match status" value="1"/>
</dbReference>
<comment type="subcellular location">
    <subcellularLocation>
        <location evidence="2">Cytoplasm</location>
    </subcellularLocation>
</comment>
<keyword evidence="4" id="KW-0862">Zinc</keyword>
<reference evidence="7 8" key="1">
    <citation type="submission" date="2023-07" db="EMBL/GenBank/DDBJ databases">
        <title>Genomic Encyclopedia of Type Strains, Phase IV (KMG-IV): sequencing the most valuable type-strain genomes for metagenomic binning, comparative biology and taxonomic classification.</title>
        <authorList>
            <person name="Goeker M."/>
        </authorList>
    </citation>
    <scope>NUCLEOTIDE SEQUENCE [LARGE SCALE GENOMIC DNA]</scope>
    <source>
        <strain evidence="7 8">DSM 29005</strain>
    </source>
</reference>
<protein>
    <submittedName>
        <fullName evidence="7">Alanyl-tRNA synthetase</fullName>
        <ecNumber evidence="7">6.1.1.7</ecNumber>
    </submittedName>
</protein>
<dbReference type="Proteomes" id="UP001234495">
    <property type="component" value="Unassembled WGS sequence"/>
</dbReference>
<evidence type="ECO:0000256" key="1">
    <source>
        <dbReference type="ARBA" id="ARBA00001947"/>
    </source>
</evidence>
<dbReference type="GO" id="GO:0004813">
    <property type="term" value="F:alanine-tRNA ligase activity"/>
    <property type="evidence" value="ECO:0007669"/>
    <property type="project" value="UniProtKB-EC"/>
</dbReference>
<dbReference type="InterPro" id="IPR018163">
    <property type="entry name" value="Thr/Ala-tRNA-synth_IIc_edit"/>
</dbReference>
<evidence type="ECO:0000256" key="2">
    <source>
        <dbReference type="ARBA" id="ARBA00004496"/>
    </source>
</evidence>
<keyword evidence="8" id="KW-1185">Reference proteome</keyword>
<dbReference type="SUPFAM" id="SSF50447">
    <property type="entry name" value="Translation proteins"/>
    <property type="match status" value="1"/>
</dbReference>
<keyword evidence="7" id="KW-0436">Ligase</keyword>
<dbReference type="Pfam" id="PF07973">
    <property type="entry name" value="tRNA_SAD"/>
    <property type="match status" value="1"/>
</dbReference>
<feature type="coiled-coil region" evidence="5">
    <location>
        <begin position="268"/>
        <end position="295"/>
    </location>
</feature>